<reference evidence="2 3" key="1">
    <citation type="submission" date="2019-05" db="EMBL/GenBank/DDBJ databases">
        <title>Another draft genome of Portunus trituberculatus and its Hox gene families provides insights of decapod evolution.</title>
        <authorList>
            <person name="Jeong J.-H."/>
            <person name="Song I."/>
            <person name="Kim S."/>
            <person name="Choi T."/>
            <person name="Kim D."/>
            <person name="Ryu S."/>
            <person name="Kim W."/>
        </authorList>
    </citation>
    <scope>NUCLEOTIDE SEQUENCE [LARGE SCALE GENOMIC DNA]</scope>
    <source>
        <tissue evidence="2">Muscle</tissue>
    </source>
</reference>
<feature type="compositionally biased region" description="Pro residues" evidence="1">
    <location>
        <begin position="25"/>
        <end position="43"/>
    </location>
</feature>
<keyword evidence="3" id="KW-1185">Reference proteome</keyword>
<feature type="compositionally biased region" description="Low complexity" evidence="1">
    <location>
        <begin position="59"/>
        <end position="70"/>
    </location>
</feature>
<gene>
    <name evidence="2" type="ORF">E2C01_068830</name>
</gene>
<organism evidence="2 3">
    <name type="scientific">Portunus trituberculatus</name>
    <name type="common">Swimming crab</name>
    <name type="synonym">Neptunus trituberculatus</name>
    <dbReference type="NCBI Taxonomy" id="210409"/>
    <lineage>
        <taxon>Eukaryota</taxon>
        <taxon>Metazoa</taxon>
        <taxon>Ecdysozoa</taxon>
        <taxon>Arthropoda</taxon>
        <taxon>Crustacea</taxon>
        <taxon>Multicrustacea</taxon>
        <taxon>Malacostraca</taxon>
        <taxon>Eumalacostraca</taxon>
        <taxon>Eucarida</taxon>
        <taxon>Decapoda</taxon>
        <taxon>Pleocyemata</taxon>
        <taxon>Brachyura</taxon>
        <taxon>Eubrachyura</taxon>
        <taxon>Portunoidea</taxon>
        <taxon>Portunidae</taxon>
        <taxon>Portuninae</taxon>
        <taxon>Portunus</taxon>
    </lineage>
</organism>
<comment type="caution">
    <text evidence="2">The sequence shown here is derived from an EMBL/GenBank/DDBJ whole genome shotgun (WGS) entry which is preliminary data.</text>
</comment>
<dbReference type="EMBL" id="VSRR010038981">
    <property type="protein sequence ID" value="MPC74472.1"/>
    <property type="molecule type" value="Genomic_DNA"/>
</dbReference>
<proteinExistence type="predicted"/>
<feature type="region of interest" description="Disordered" evidence="1">
    <location>
        <begin position="1"/>
        <end position="73"/>
    </location>
</feature>
<name>A0A5B7HT25_PORTR</name>
<evidence type="ECO:0000313" key="2">
    <source>
        <dbReference type="EMBL" id="MPC74472.1"/>
    </source>
</evidence>
<accession>A0A5B7HT25</accession>
<protein>
    <submittedName>
        <fullName evidence="2">Uncharacterized protein</fullName>
    </submittedName>
</protein>
<sequence length="159" mass="18110">MLKPRLVQCGARHPPPNHPTTHNPSTPPLSPPLTPSTLPPNPKQTPRRAPRPWPDLPATTTITTTSTNSSRWSGQRLWQVNKLSTLPTGEILLRTLLSISVALENSPGERAKSFRIIRSEAVREKKDQRHLHRHLHHHHHHHHLQTQSPHFIIGKSYEK</sequence>
<evidence type="ECO:0000313" key="3">
    <source>
        <dbReference type="Proteomes" id="UP000324222"/>
    </source>
</evidence>
<evidence type="ECO:0000256" key="1">
    <source>
        <dbReference type="SAM" id="MobiDB-lite"/>
    </source>
</evidence>
<dbReference type="Proteomes" id="UP000324222">
    <property type="component" value="Unassembled WGS sequence"/>
</dbReference>
<dbReference type="AlphaFoldDB" id="A0A5B7HT25"/>